<dbReference type="InterPro" id="IPR002104">
    <property type="entry name" value="Integrase_catalytic"/>
</dbReference>
<dbReference type="EMBL" id="JAZHGC010000026">
    <property type="protein sequence ID" value="MEM5289438.1"/>
    <property type="molecule type" value="Genomic_DNA"/>
</dbReference>
<dbReference type="Proteomes" id="UP001494588">
    <property type="component" value="Unassembled WGS sequence"/>
</dbReference>
<proteinExistence type="inferred from homology"/>
<evidence type="ECO:0000259" key="5">
    <source>
        <dbReference type="PROSITE" id="PS51898"/>
    </source>
</evidence>
<dbReference type="SUPFAM" id="SSF56349">
    <property type="entry name" value="DNA breaking-rejoining enzymes"/>
    <property type="match status" value="1"/>
</dbReference>
<dbReference type="Gene3D" id="1.10.443.10">
    <property type="entry name" value="Intergrase catalytic core"/>
    <property type="match status" value="1"/>
</dbReference>
<evidence type="ECO:0000256" key="4">
    <source>
        <dbReference type="ARBA" id="ARBA00023172"/>
    </source>
</evidence>
<dbReference type="RefSeq" id="WP_201657827.1">
    <property type="nucleotide sequence ID" value="NZ_CAJHCS010000028.1"/>
</dbReference>
<keyword evidence="3" id="KW-0238">DNA-binding</keyword>
<keyword evidence="2" id="KW-0229">DNA integration</keyword>
<keyword evidence="4" id="KW-0233">DNA recombination</keyword>
<evidence type="ECO:0000256" key="3">
    <source>
        <dbReference type="ARBA" id="ARBA00023125"/>
    </source>
</evidence>
<evidence type="ECO:0000313" key="6">
    <source>
        <dbReference type="EMBL" id="MEM5289438.1"/>
    </source>
</evidence>
<feature type="domain" description="Tyr recombinase" evidence="5">
    <location>
        <begin position="121"/>
        <end position="312"/>
    </location>
</feature>
<sequence length="312" mass="34996">MDSEQWLRSPEDAYAEWQRAEATGADRRAFAEQSIVQHLSMFRRLNRYLIAHRSNVVAFGVDHIDRFFAELDGSCRSGTSTRQRYLKLIDRLARHLIALELRTDNPASSLLSSERWPEDEPAPVFLGSADDVRLQSACAVRAFDSFKELRNASIVAFLLGTGLTAAELRALVVEDLDASSSRMSVFVKKHGPRIARRVPVDAFAVDLLRLYQSTRAGMSCPAQWLFVSTANGTPMKTDRLGEYVRQALHHAQISAPDESPRLLRNTFGRRHLIDGMSNEQVSNLLGLSSHRTVNRLRQTFDDEKIATPDGSG</sequence>
<accession>A0ABU9QIX7</accession>
<dbReference type="Pfam" id="PF00589">
    <property type="entry name" value="Phage_integrase"/>
    <property type="match status" value="1"/>
</dbReference>
<evidence type="ECO:0000313" key="7">
    <source>
        <dbReference type="Proteomes" id="UP001494588"/>
    </source>
</evidence>
<dbReference type="PANTHER" id="PTHR30349:SF41">
    <property type="entry name" value="INTEGRASE_RECOMBINASE PROTEIN MJ0367-RELATED"/>
    <property type="match status" value="1"/>
</dbReference>
<organism evidence="6 7">
    <name type="scientific">Paraburkholderia sabiae</name>
    <dbReference type="NCBI Taxonomy" id="273251"/>
    <lineage>
        <taxon>Bacteria</taxon>
        <taxon>Pseudomonadati</taxon>
        <taxon>Pseudomonadota</taxon>
        <taxon>Betaproteobacteria</taxon>
        <taxon>Burkholderiales</taxon>
        <taxon>Burkholderiaceae</taxon>
        <taxon>Paraburkholderia</taxon>
    </lineage>
</organism>
<evidence type="ECO:0000256" key="1">
    <source>
        <dbReference type="ARBA" id="ARBA00008857"/>
    </source>
</evidence>
<dbReference type="InterPro" id="IPR050090">
    <property type="entry name" value="Tyrosine_recombinase_XerCD"/>
</dbReference>
<dbReference type="InterPro" id="IPR013762">
    <property type="entry name" value="Integrase-like_cat_sf"/>
</dbReference>
<dbReference type="PROSITE" id="PS51898">
    <property type="entry name" value="TYR_RECOMBINASE"/>
    <property type="match status" value="1"/>
</dbReference>
<name>A0ABU9QIX7_9BURK</name>
<comment type="similarity">
    <text evidence="1">Belongs to the 'phage' integrase family.</text>
</comment>
<dbReference type="CDD" id="cd00397">
    <property type="entry name" value="DNA_BRE_C"/>
    <property type="match status" value="1"/>
</dbReference>
<gene>
    <name evidence="6" type="ORF">V4C55_27330</name>
</gene>
<dbReference type="InterPro" id="IPR011010">
    <property type="entry name" value="DNA_brk_join_enz"/>
</dbReference>
<comment type="caution">
    <text evidence="6">The sequence shown here is derived from an EMBL/GenBank/DDBJ whole genome shotgun (WGS) entry which is preliminary data.</text>
</comment>
<reference evidence="6 7" key="1">
    <citation type="submission" date="2024-01" db="EMBL/GenBank/DDBJ databases">
        <title>The diversity of rhizobia nodulating Mimosa spp. in eleven states of Brazil covering several biomes is determined by host plant, location, and edaphic factors.</title>
        <authorList>
            <person name="Rouws L."/>
            <person name="Barauna A."/>
            <person name="Beukes C."/>
            <person name="De Faria S.M."/>
            <person name="Gross E."/>
            <person name="Dos Reis Junior F.B."/>
            <person name="Simon M."/>
            <person name="Maluk M."/>
            <person name="Odee D.W."/>
            <person name="Kenicer G."/>
            <person name="Young J.P.W."/>
            <person name="Reis V.M."/>
            <person name="Zilli J."/>
            <person name="James E.K."/>
        </authorList>
    </citation>
    <scope>NUCLEOTIDE SEQUENCE [LARGE SCALE GENOMIC DNA]</scope>
    <source>
        <strain evidence="6 7">JPY77</strain>
    </source>
</reference>
<dbReference type="PANTHER" id="PTHR30349">
    <property type="entry name" value="PHAGE INTEGRASE-RELATED"/>
    <property type="match status" value="1"/>
</dbReference>
<protein>
    <submittedName>
        <fullName evidence="6">Site-specific integrase</fullName>
    </submittedName>
</protein>
<evidence type="ECO:0000256" key="2">
    <source>
        <dbReference type="ARBA" id="ARBA00022908"/>
    </source>
</evidence>
<keyword evidence="7" id="KW-1185">Reference proteome</keyword>